<reference evidence="2" key="1">
    <citation type="submission" date="2020-10" db="EMBL/GenBank/DDBJ databases">
        <authorList>
            <person name="Han B."/>
            <person name="Lu T."/>
            <person name="Zhao Q."/>
            <person name="Huang X."/>
            <person name="Zhao Y."/>
        </authorList>
    </citation>
    <scope>NUCLEOTIDE SEQUENCE</scope>
</reference>
<comment type="caution">
    <text evidence="2">The sequence shown here is derived from an EMBL/GenBank/DDBJ whole genome shotgun (WGS) entry which is preliminary data.</text>
</comment>
<evidence type="ECO:0000256" key="1">
    <source>
        <dbReference type="SAM" id="MobiDB-lite"/>
    </source>
</evidence>
<proteinExistence type="predicted"/>
<protein>
    <submittedName>
        <fullName evidence="2">Uncharacterized protein</fullName>
    </submittedName>
</protein>
<organism evidence="2 3">
    <name type="scientific">Miscanthus lutarioriparius</name>
    <dbReference type="NCBI Taxonomy" id="422564"/>
    <lineage>
        <taxon>Eukaryota</taxon>
        <taxon>Viridiplantae</taxon>
        <taxon>Streptophyta</taxon>
        <taxon>Embryophyta</taxon>
        <taxon>Tracheophyta</taxon>
        <taxon>Spermatophyta</taxon>
        <taxon>Magnoliopsida</taxon>
        <taxon>Liliopsida</taxon>
        <taxon>Poales</taxon>
        <taxon>Poaceae</taxon>
        <taxon>PACMAD clade</taxon>
        <taxon>Panicoideae</taxon>
        <taxon>Andropogonodae</taxon>
        <taxon>Andropogoneae</taxon>
        <taxon>Saccharinae</taxon>
        <taxon>Miscanthus</taxon>
    </lineage>
</organism>
<name>A0A811NBW1_9POAL</name>
<evidence type="ECO:0000313" key="3">
    <source>
        <dbReference type="Proteomes" id="UP000604825"/>
    </source>
</evidence>
<gene>
    <name evidence="2" type="ORF">NCGR_LOCUS13121</name>
</gene>
<dbReference type="EMBL" id="CAJGYO010000003">
    <property type="protein sequence ID" value="CAD6219483.1"/>
    <property type="molecule type" value="Genomic_DNA"/>
</dbReference>
<evidence type="ECO:0000313" key="2">
    <source>
        <dbReference type="EMBL" id="CAD6219483.1"/>
    </source>
</evidence>
<dbReference type="AlphaFoldDB" id="A0A811NBW1"/>
<accession>A0A811NBW1</accession>
<feature type="region of interest" description="Disordered" evidence="1">
    <location>
        <begin position="1"/>
        <end position="92"/>
    </location>
</feature>
<sequence length="92" mass="9804">MTLGESCSSVPRRPVEGHGGGSTFTSTAEEEERLQRRREHGGGSSSGDGERLEHGGVAVGDGGKGKESPRETERDVLRIQDGLQDKDDRAVL</sequence>
<feature type="compositionally biased region" description="Basic and acidic residues" evidence="1">
    <location>
        <begin position="63"/>
        <end position="92"/>
    </location>
</feature>
<dbReference type="Proteomes" id="UP000604825">
    <property type="component" value="Unassembled WGS sequence"/>
</dbReference>
<keyword evidence="3" id="KW-1185">Reference proteome</keyword>